<dbReference type="InterPro" id="IPR001278">
    <property type="entry name" value="Arg-tRNA-ligase"/>
</dbReference>
<dbReference type="SMART" id="SM01016">
    <property type="entry name" value="Arg_tRNA_synt_N"/>
    <property type="match status" value="1"/>
</dbReference>
<dbReference type="SUPFAM" id="SSF52374">
    <property type="entry name" value="Nucleotidylyl transferase"/>
    <property type="match status" value="1"/>
</dbReference>
<evidence type="ECO:0000256" key="5">
    <source>
        <dbReference type="ARBA" id="ARBA00022598"/>
    </source>
</evidence>
<dbReference type="Proteomes" id="UP000325004">
    <property type="component" value="Chromosome"/>
</dbReference>
<dbReference type="InterPro" id="IPR014729">
    <property type="entry name" value="Rossmann-like_a/b/a_fold"/>
</dbReference>
<dbReference type="InterPro" id="IPR005148">
    <property type="entry name" value="Arg-tRNA-synth_N"/>
</dbReference>
<dbReference type="GO" id="GO:0005524">
    <property type="term" value="F:ATP binding"/>
    <property type="evidence" value="ECO:0007669"/>
    <property type="project" value="UniProtKB-KW"/>
</dbReference>
<evidence type="ECO:0000256" key="4">
    <source>
        <dbReference type="ARBA" id="ARBA00022490"/>
    </source>
</evidence>
<evidence type="ECO:0000256" key="12">
    <source>
        <dbReference type="RuleBase" id="RU363038"/>
    </source>
</evidence>
<dbReference type="KEGG" id="cpri:FZC34_00450"/>
<comment type="similarity">
    <text evidence="1 12">Belongs to the class-I aminoacyl-tRNA synthetase family.</text>
</comment>
<dbReference type="EMBL" id="CP043316">
    <property type="protein sequence ID" value="QEK38391.1"/>
    <property type="molecule type" value="Genomic_DNA"/>
</dbReference>
<dbReference type="SUPFAM" id="SSF47323">
    <property type="entry name" value="Anticodon-binding domain of a subclass of class I aminoacyl-tRNA synthetases"/>
    <property type="match status" value="1"/>
</dbReference>
<dbReference type="Gene3D" id="1.10.730.10">
    <property type="entry name" value="Isoleucyl-tRNA Synthetase, Domain 1"/>
    <property type="match status" value="1"/>
</dbReference>
<reference evidence="15 16" key="1">
    <citation type="submission" date="2019-08" db="EMBL/GenBank/DDBJ databases">
        <title>Highly reduced genomes of protist endosymbionts show evolutionary convergence.</title>
        <authorList>
            <person name="George E."/>
            <person name="Husnik F."/>
            <person name="Tashyreva D."/>
            <person name="Prokopchuk G."/>
            <person name="Horak A."/>
            <person name="Kwong W.K."/>
            <person name="Lukes J."/>
            <person name="Keeling P.J."/>
        </authorList>
    </citation>
    <scope>NUCLEOTIDE SEQUENCE [LARGE SCALE GENOMIC DNA]</scope>
    <source>
        <strain evidence="15">1604LC</strain>
    </source>
</reference>
<organism evidence="15 16">
    <name type="scientific">Candidatus Cytomitobacter primus</name>
    <dbReference type="NCBI Taxonomy" id="2066024"/>
    <lineage>
        <taxon>Bacteria</taxon>
        <taxon>Pseudomonadati</taxon>
        <taxon>Pseudomonadota</taxon>
        <taxon>Alphaproteobacteria</taxon>
        <taxon>Holosporales</taxon>
        <taxon>Holosporaceae</taxon>
        <taxon>Candidatus Cytomitobacter</taxon>
    </lineage>
</organism>
<keyword evidence="5 12" id="KW-0436">Ligase</keyword>
<dbReference type="Pfam" id="PF00750">
    <property type="entry name" value="tRNA-synt_1d"/>
    <property type="match status" value="1"/>
</dbReference>
<keyword evidence="6 12" id="KW-0547">Nucleotide-binding</keyword>
<keyword evidence="4" id="KW-0963">Cytoplasm</keyword>
<comment type="catalytic activity">
    <reaction evidence="11">
        <text>tRNA(Arg) + L-arginine + ATP = L-arginyl-tRNA(Arg) + AMP + diphosphate</text>
        <dbReference type="Rhea" id="RHEA:20301"/>
        <dbReference type="Rhea" id="RHEA-COMP:9658"/>
        <dbReference type="Rhea" id="RHEA-COMP:9673"/>
        <dbReference type="ChEBI" id="CHEBI:30616"/>
        <dbReference type="ChEBI" id="CHEBI:32682"/>
        <dbReference type="ChEBI" id="CHEBI:33019"/>
        <dbReference type="ChEBI" id="CHEBI:78442"/>
        <dbReference type="ChEBI" id="CHEBI:78513"/>
        <dbReference type="ChEBI" id="CHEBI:456215"/>
        <dbReference type="EC" id="6.1.1.19"/>
    </reaction>
</comment>
<accession>A0A5C0UFD0</accession>
<dbReference type="Gene3D" id="3.30.1360.70">
    <property type="entry name" value="Arginyl tRNA synthetase N-terminal domain"/>
    <property type="match status" value="1"/>
</dbReference>
<evidence type="ECO:0000259" key="13">
    <source>
        <dbReference type="SMART" id="SM00836"/>
    </source>
</evidence>
<evidence type="ECO:0000259" key="14">
    <source>
        <dbReference type="SMART" id="SM01016"/>
    </source>
</evidence>
<evidence type="ECO:0000313" key="15">
    <source>
        <dbReference type="EMBL" id="QEK38391.1"/>
    </source>
</evidence>
<evidence type="ECO:0000256" key="1">
    <source>
        <dbReference type="ARBA" id="ARBA00005594"/>
    </source>
</evidence>
<evidence type="ECO:0000256" key="3">
    <source>
        <dbReference type="ARBA" id="ARBA00020262"/>
    </source>
</evidence>
<dbReference type="PANTHER" id="PTHR11956">
    <property type="entry name" value="ARGINYL-TRNA SYNTHETASE"/>
    <property type="match status" value="1"/>
</dbReference>
<evidence type="ECO:0000256" key="9">
    <source>
        <dbReference type="ARBA" id="ARBA00023146"/>
    </source>
</evidence>
<keyword evidence="8 12" id="KW-0648">Protein biosynthesis</keyword>
<dbReference type="InterPro" id="IPR001412">
    <property type="entry name" value="aa-tRNA-synth_I_CS"/>
</dbReference>
<dbReference type="InterPro" id="IPR035684">
    <property type="entry name" value="ArgRS_core"/>
</dbReference>
<dbReference type="InterPro" id="IPR036695">
    <property type="entry name" value="Arg-tRNA-synth_N_sf"/>
</dbReference>
<name>A0A5C0UFD0_9PROT</name>
<evidence type="ECO:0000256" key="10">
    <source>
        <dbReference type="ARBA" id="ARBA00033033"/>
    </source>
</evidence>
<dbReference type="AlphaFoldDB" id="A0A5C0UFD0"/>
<dbReference type="SUPFAM" id="SSF55190">
    <property type="entry name" value="Arginyl-tRNA synthetase (ArgRS), N-terminal 'additional' domain"/>
    <property type="match status" value="1"/>
</dbReference>
<dbReference type="GO" id="GO:0006420">
    <property type="term" value="P:arginyl-tRNA aminoacylation"/>
    <property type="evidence" value="ECO:0007669"/>
    <property type="project" value="InterPro"/>
</dbReference>
<feature type="domain" description="Arginyl tRNA synthetase N-terminal" evidence="14">
    <location>
        <begin position="4"/>
        <end position="81"/>
    </location>
</feature>
<protein>
    <recommendedName>
        <fullName evidence="3">Arginine--tRNA ligase</fullName>
        <ecNumber evidence="2">6.1.1.19</ecNumber>
    </recommendedName>
    <alternativeName>
        <fullName evidence="10">Arginyl-tRNA synthetase</fullName>
    </alternativeName>
</protein>
<evidence type="ECO:0000256" key="2">
    <source>
        <dbReference type="ARBA" id="ARBA00012837"/>
    </source>
</evidence>
<dbReference type="PROSITE" id="PS00178">
    <property type="entry name" value="AA_TRNA_LIGASE_I"/>
    <property type="match status" value="1"/>
</dbReference>
<dbReference type="Pfam" id="PF03485">
    <property type="entry name" value="Arg_tRNA_synt_N"/>
    <property type="match status" value="1"/>
</dbReference>
<evidence type="ECO:0000256" key="7">
    <source>
        <dbReference type="ARBA" id="ARBA00022840"/>
    </source>
</evidence>
<dbReference type="SMART" id="SM00836">
    <property type="entry name" value="DALR_1"/>
    <property type="match status" value="1"/>
</dbReference>
<sequence>MDFLQLETYLTEKLQKITDVENIFFSANNEHADLSTNILFLLSKKMKKSPKEAFEVIRSNLQDDYINNIEIAKNGFLNFHLSNKFLHEGLNSIINDKNVFEQNNEKVNVEFVSANPTGPLHYGNARSVYGDALANVLKFAGYDVTKEYYVNDAGNQINVLADSVFSEYLKLQNLPELELEEQYKGEYISEIAQKIYESDPNKWNADNYAEHFKSFSMNYIIDIIKEDLRSVGIEHDVWVHETSTIRHIPAAFEILKSKGLIYEGKLGEIQSKKGMESNQTLTLFRSSQFGDSEDRALTKANGEHTYFANDIAYFYDKILRKFKWLIIVLGADHDGYLKRLHSAVTNLGSDIKLDMKTCQIVLFQKNGENIKFSKRLGDALGLREAAANIGKDMFRFLMLSKSLDTHYTVDADKIVKLSMENPFYYVQYAHARISSIIKSYSLSDYNTPNHGMDDVSYNAEANKPNNIKEHNTKLTEHNIELTKLHNVKLDYNFDLQSFTPSMIDLLKILLEWRKCIKSIVRTLEIHKTTNYVMNIAEKFHSIWNEGKINAEDRWITKDAKVTNDRIVLIATTSKIISQALNILGIEAYQEL</sequence>
<evidence type="ECO:0000256" key="11">
    <source>
        <dbReference type="ARBA" id="ARBA00049339"/>
    </source>
</evidence>
<keyword evidence="16" id="KW-1185">Reference proteome</keyword>
<dbReference type="PRINTS" id="PR01038">
    <property type="entry name" value="TRNASYNTHARG"/>
</dbReference>
<dbReference type="InterPro" id="IPR008909">
    <property type="entry name" value="DALR_anticod-bd"/>
</dbReference>
<dbReference type="GO" id="GO:0005737">
    <property type="term" value="C:cytoplasm"/>
    <property type="evidence" value="ECO:0007669"/>
    <property type="project" value="InterPro"/>
</dbReference>
<dbReference type="Gene3D" id="3.40.50.620">
    <property type="entry name" value="HUPs"/>
    <property type="match status" value="1"/>
</dbReference>
<evidence type="ECO:0000313" key="16">
    <source>
        <dbReference type="Proteomes" id="UP000325004"/>
    </source>
</evidence>
<gene>
    <name evidence="15" type="ORF">FZC34_00450</name>
</gene>
<dbReference type="InterPro" id="IPR009080">
    <property type="entry name" value="tRNAsynth_Ia_anticodon-bd"/>
</dbReference>
<dbReference type="RefSeq" id="WP_148971507.1">
    <property type="nucleotide sequence ID" value="NZ_CP043316.1"/>
</dbReference>
<keyword evidence="9 12" id="KW-0030">Aminoacyl-tRNA synthetase</keyword>
<dbReference type="EC" id="6.1.1.19" evidence="2"/>
<dbReference type="GO" id="GO:0004814">
    <property type="term" value="F:arginine-tRNA ligase activity"/>
    <property type="evidence" value="ECO:0007669"/>
    <property type="project" value="UniProtKB-EC"/>
</dbReference>
<evidence type="ECO:0000256" key="6">
    <source>
        <dbReference type="ARBA" id="ARBA00022741"/>
    </source>
</evidence>
<evidence type="ECO:0000256" key="8">
    <source>
        <dbReference type="ARBA" id="ARBA00022917"/>
    </source>
</evidence>
<keyword evidence="7 12" id="KW-0067">ATP-binding</keyword>
<dbReference type="PANTHER" id="PTHR11956:SF5">
    <property type="entry name" value="ARGININE--TRNA LIGASE, CYTOPLASMIC"/>
    <property type="match status" value="1"/>
</dbReference>
<proteinExistence type="inferred from homology"/>
<feature type="domain" description="DALR anticodon binding" evidence="13">
    <location>
        <begin position="426"/>
        <end position="591"/>
    </location>
</feature>
<dbReference type="Pfam" id="PF05746">
    <property type="entry name" value="DALR_1"/>
    <property type="match status" value="1"/>
</dbReference>
<dbReference type="OrthoDB" id="9803211at2"/>